<evidence type="ECO:0000256" key="1">
    <source>
        <dbReference type="SAM" id="MobiDB-lite"/>
    </source>
</evidence>
<dbReference type="PaxDb" id="547559-Nmag_0025"/>
<evidence type="ECO:0000313" key="4">
    <source>
        <dbReference type="Proteomes" id="UP000001879"/>
    </source>
</evidence>
<feature type="domain" description="DUF7344" evidence="2">
    <location>
        <begin position="33"/>
        <end position="98"/>
    </location>
</feature>
<gene>
    <name evidence="3" type="ordered locus">Nmag_0025</name>
</gene>
<feature type="region of interest" description="Disordered" evidence="1">
    <location>
        <begin position="119"/>
        <end position="145"/>
    </location>
</feature>
<dbReference type="Pfam" id="PF24035">
    <property type="entry name" value="DUF7344"/>
    <property type="match status" value="1"/>
</dbReference>
<reference evidence="3 4" key="2">
    <citation type="journal article" date="2012" name="BMC Genomics">
        <title>A comparative genomics perspective on the genetic content of the alkaliphilic haloarchaeon Natrialba magadii ATCC 43099T.</title>
        <authorList>
            <person name="Siddaramappa S."/>
            <person name="Challacombe J.F."/>
            <person name="Decastro R.E."/>
            <person name="Pfeiffer F."/>
            <person name="Sastre D.E."/>
            <person name="Gimenez M.I."/>
            <person name="Paggi R.A."/>
            <person name="Detter J.C."/>
            <person name="Davenport K.W."/>
            <person name="Goodwin L.A."/>
            <person name="Kyrpides N."/>
            <person name="Tapia R."/>
            <person name="Pitluck S."/>
            <person name="Lucas S."/>
            <person name="Woyke T."/>
            <person name="Maupin-Furlow J.A."/>
        </authorList>
    </citation>
    <scope>NUCLEOTIDE SEQUENCE [LARGE SCALE GENOMIC DNA]</scope>
    <source>
        <strain evidence="4">ATCC 43099 / DSM 3394 / CCM 3739 / CIP 104546 / IAM 13178 / JCM 8861 / NBRC 102185 / NCIMB 2190 / MS3</strain>
    </source>
</reference>
<dbReference type="eggNOG" id="arCOG03828">
    <property type="taxonomic scope" value="Archaea"/>
</dbReference>
<name>D3SVQ6_NATMM</name>
<dbReference type="KEGG" id="nmg:Nmag_0025"/>
<accession>D3SVQ6</accession>
<evidence type="ECO:0000259" key="2">
    <source>
        <dbReference type="Pfam" id="PF24035"/>
    </source>
</evidence>
<sequence length="145" mass="16352">MDQILLERTLFNCVWYDLVMSDSGGSWLDTAYGLLSTSQRRYALYYFLNNEDASLDELVEEISEWESDVAPESIRIALHHNHLPQLAEHGIVEYVDSDIRVTSKFDALRSTVAQARAIEDDSRSTQSPLMFGSGSESVSEPVSED</sequence>
<reference evidence="4" key="1">
    <citation type="submission" date="2010-02" db="EMBL/GenBank/DDBJ databases">
        <title>Complete sequence of chromosome of Natrialba magadii ATCC 43099.</title>
        <authorList>
            <consortium name="US DOE Joint Genome Institute"/>
            <person name="Lucas S."/>
            <person name="Copeland A."/>
            <person name="Lapidus A."/>
            <person name="Cheng J.-F."/>
            <person name="Bruce D."/>
            <person name="Goodwin L."/>
            <person name="Pitluck S."/>
            <person name="Davenport K."/>
            <person name="Saunders E."/>
            <person name="Detter J.C."/>
            <person name="Han C."/>
            <person name="Tapia R."/>
            <person name="Land M."/>
            <person name="Hauser L."/>
            <person name="Kyrpides N."/>
            <person name="Mikhailova N."/>
            <person name="De Castro R.E."/>
            <person name="Maupin-Furlow J.A."/>
            <person name="Woyke T."/>
        </authorList>
    </citation>
    <scope>NUCLEOTIDE SEQUENCE [LARGE SCALE GENOMIC DNA]</scope>
    <source>
        <strain evidence="4">ATCC 43099 / DSM 3394 / CCM 3739 / CIP 104546 / IAM 13178 / JCM 8861 / NBRC 102185 / NCIMB 2190 / MS3</strain>
    </source>
</reference>
<dbReference type="InterPro" id="IPR055768">
    <property type="entry name" value="DUF7344"/>
</dbReference>
<proteinExistence type="predicted"/>
<dbReference type="EMBL" id="CP001932">
    <property type="protein sequence ID" value="ADD03625.1"/>
    <property type="molecule type" value="Genomic_DNA"/>
</dbReference>
<dbReference type="HOGENOM" id="CLU_131305_0_0_2"/>
<protein>
    <recommendedName>
        <fullName evidence="2">DUF7344 domain-containing protein</fullName>
    </recommendedName>
</protein>
<keyword evidence="4" id="KW-1185">Reference proteome</keyword>
<dbReference type="Proteomes" id="UP000001879">
    <property type="component" value="Chromosome"/>
</dbReference>
<dbReference type="AlphaFoldDB" id="D3SVQ6"/>
<organism evidence="3 4">
    <name type="scientific">Natrialba magadii (strain ATCC 43099 / DSM 3394 / CCM 3739 / CIP 104546 / IAM 13178 / JCM 8861 / NBRC 102185 / NCIMB 2190 / MS3)</name>
    <name type="common">Natronobacterium magadii</name>
    <dbReference type="NCBI Taxonomy" id="547559"/>
    <lineage>
        <taxon>Archaea</taxon>
        <taxon>Methanobacteriati</taxon>
        <taxon>Methanobacteriota</taxon>
        <taxon>Stenosarchaea group</taxon>
        <taxon>Halobacteria</taxon>
        <taxon>Halobacteriales</taxon>
        <taxon>Natrialbaceae</taxon>
        <taxon>Natrialba</taxon>
    </lineage>
</organism>
<evidence type="ECO:0000313" key="3">
    <source>
        <dbReference type="EMBL" id="ADD03625.1"/>
    </source>
</evidence>
<feature type="compositionally biased region" description="Low complexity" evidence="1">
    <location>
        <begin position="132"/>
        <end position="145"/>
    </location>
</feature>